<dbReference type="Gene3D" id="3.30.420.10">
    <property type="entry name" value="Ribonuclease H-like superfamily/Ribonuclease H"/>
    <property type="match status" value="1"/>
</dbReference>
<dbReference type="AlphaFoldDB" id="A0A0D6L4I6"/>
<evidence type="ECO:0008006" key="4">
    <source>
        <dbReference type="Google" id="ProtNLM"/>
    </source>
</evidence>
<evidence type="ECO:0000313" key="2">
    <source>
        <dbReference type="EMBL" id="EPB65323.1"/>
    </source>
</evidence>
<accession>A0A0D6L4I6</accession>
<dbReference type="EMBL" id="KE129060">
    <property type="protein sequence ID" value="EPB65323.1"/>
    <property type="molecule type" value="Genomic_DNA"/>
</dbReference>
<dbReference type="PANTHER" id="PTHR46068:SF1">
    <property type="entry name" value="TRANSPOSASE IS30-LIKE HTH DOMAIN-CONTAINING PROTEIN"/>
    <property type="match status" value="1"/>
</dbReference>
<evidence type="ECO:0000313" key="3">
    <source>
        <dbReference type="Proteomes" id="UP000054495"/>
    </source>
</evidence>
<reference evidence="2 3" key="1">
    <citation type="submission" date="2013-05" db="EMBL/GenBank/DDBJ databases">
        <title>Draft genome of the parasitic nematode Anyclostoma ceylanicum.</title>
        <authorList>
            <person name="Mitreva M."/>
        </authorList>
    </citation>
    <scope>NUCLEOTIDE SEQUENCE [LARGE SCALE GENOMIC DNA]</scope>
</reference>
<protein>
    <recommendedName>
        <fullName evidence="4">Tc1-like transposase DDE domain-containing protein</fullName>
    </recommendedName>
</protein>
<gene>
    <name evidence="2" type="ORF">ANCCEY_15614</name>
</gene>
<keyword evidence="3" id="KW-1185">Reference proteome</keyword>
<name>A0A0D6L4I6_9BILA</name>
<dbReference type="InterPro" id="IPR036397">
    <property type="entry name" value="RNaseH_sf"/>
</dbReference>
<dbReference type="PANTHER" id="PTHR46068">
    <property type="entry name" value="PROTEIN CBG27172"/>
    <property type="match status" value="1"/>
</dbReference>
<proteinExistence type="predicted"/>
<sequence>MLMRPEELFREARLRHGLEQRARYRPNFSHIRGEESKDQHRSLRPAHNSKKVQRWCRENLPDFIHANEWPANSPDVNIVDYPVWAILEEKACAKRHSSVDALRSSLKKAWEEILQETVRAAVESYPKRLKAVIEAKGGHID</sequence>
<organism evidence="2 3">
    <name type="scientific">Ancylostoma ceylanicum</name>
    <dbReference type="NCBI Taxonomy" id="53326"/>
    <lineage>
        <taxon>Eukaryota</taxon>
        <taxon>Metazoa</taxon>
        <taxon>Ecdysozoa</taxon>
        <taxon>Nematoda</taxon>
        <taxon>Chromadorea</taxon>
        <taxon>Rhabditida</taxon>
        <taxon>Rhabditina</taxon>
        <taxon>Rhabditomorpha</taxon>
        <taxon>Strongyloidea</taxon>
        <taxon>Ancylostomatidae</taxon>
        <taxon>Ancylostomatinae</taxon>
        <taxon>Ancylostoma</taxon>
    </lineage>
</organism>
<evidence type="ECO:0000256" key="1">
    <source>
        <dbReference type="SAM" id="MobiDB-lite"/>
    </source>
</evidence>
<dbReference type="GO" id="GO:0003676">
    <property type="term" value="F:nucleic acid binding"/>
    <property type="evidence" value="ECO:0007669"/>
    <property type="project" value="InterPro"/>
</dbReference>
<feature type="compositionally biased region" description="Basic and acidic residues" evidence="1">
    <location>
        <begin position="31"/>
        <end position="41"/>
    </location>
</feature>
<feature type="region of interest" description="Disordered" evidence="1">
    <location>
        <begin position="29"/>
        <end position="50"/>
    </location>
</feature>
<dbReference type="Proteomes" id="UP000054495">
    <property type="component" value="Unassembled WGS sequence"/>
</dbReference>